<evidence type="ECO:0000313" key="2">
    <source>
        <dbReference type="EMBL" id="KAF6086268.1"/>
    </source>
</evidence>
<reference evidence="2 3" key="1">
    <citation type="journal article" date="2020" name="Nature">
        <title>Six reference-quality genomes reveal evolution of bat adaptations.</title>
        <authorList>
            <person name="Jebb D."/>
            <person name="Huang Z."/>
            <person name="Pippel M."/>
            <person name="Hughes G.M."/>
            <person name="Lavrichenko K."/>
            <person name="Devanna P."/>
            <person name="Winkler S."/>
            <person name="Jermiin L.S."/>
            <person name="Skirmuntt E.C."/>
            <person name="Katzourakis A."/>
            <person name="Burkitt-Gray L."/>
            <person name="Ray D.A."/>
            <person name="Sullivan K.A.M."/>
            <person name="Roscito J.G."/>
            <person name="Kirilenko B.M."/>
            <person name="Davalos L.M."/>
            <person name="Corthals A.P."/>
            <person name="Power M.L."/>
            <person name="Jones G."/>
            <person name="Ransome R.D."/>
            <person name="Dechmann D.K.N."/>
            <person name="Locatelli A.G."/>
            <person name="Puechmaille S.J."/>
            <person name="Fedrigo O."/>
            <person name="Jarvis E.D."/>
            <person name="Hiller M."/>
            <person name="Vernes S.C."/>
            <person name="Myers E.W."/>
            <person name="Teeling E.C."/>
        </authorList>
    </citation>
    <scope>NUCLEOTIDE SEQUENCE [LARGE SCALE GENOMIC DNA]</scope>
    <source>
        <strain evidence="2">Bat1K_MPI-CBG_1</strain>
    </source>
</reference>
<dbReference type="AlphaFoldDB" id="A0A833YX78"/>
<comment type="caution">
    <text evidence="2">The sequence shown here is derived from an EMBL/GenBank/DDBJ whole genome shotgun (WGS) entry which is preliminary data.</text>
</comment>
<accession>A0A833YX78</accession>
<name>A0A833YX78_9CHIR</name>
<evidence type="ECO:0000313" key="3">
    <source>
        <dbReference type="Proteomes" id="UP000664940"/>
    </source>
</evidence>
<dbReference type="EMBL" id="JABVXQ010000011">
    <property type="protein sequence ID" value="KAF6086268.1"/>
    <property type="molecule type" value="Genomic_DNA"/>
</dbReference>
<dbReference type="Proteomes" id="UP000664940">
    <property type="component" value="Unassembled WGS sequence"/>
</dbReference>
<protein>
    <submittedName>
        <fullName evidence="2">Uncharacterized protein</fullName>
    </submittedName>
</protein>
<organism evidence="2 3">
    <name type="scientific">Phyllostomus discolor</name>
    <name type="common">pale spear-nosed bat</name>
    <dbReference type="NCBI Taxonomy" id="89673"/>
    <lineage>
        <taxon>Eukaryota</taxon>
        <taxon>Metazoa</taxon>
        <taxon>Chordata</taxon>
        <taxon>Craniata</taxon>
        <taxon>Vertebrata</taxon>
        <taxon>Euteleostomi</taxon>
        <taxon>Mammalia</taxon>
        <taxon>Eutheria</taxon>
        <taxon>Laurasiatheria</taxon>
        <taxon>Chiroptera</taxon>
        <taxon>Yangochiroptera</taxon>
        <taxon>Phyllostomidae</taxon>
        <taxon>Phyllostominae</taxon>
        <taxon>Phyllostomus</taxon>
    </lineage>
</organism>
<sequence length="125" mass="13983">MEPTPLLLASFTAGGIWTQTLPGGRRWEETPGGDAAYTSRTEARSPPCTYSPRTSQPCQSASTSRLPTDAGLGRKPETALGAFNNARRLTSSERNSRVISWDIFKERRYFCGFPREMTKQQHQTR</sequence>
<feature type="region of interest" description="Disordered" evidence="1">
    <location>
        <begin position="20"/>
        <end position="76"/>
    </location>
</feature>
<evidence type="ECO:0000256" key="1">
    <source>
        <dbReference type="SAM" id="MobiDB-lite"/>
    </source>
</evidence>
<gene>
    <name evidence="2" type="ORF">HJG60_008463</name>
</gene>
<proteinExistence type="predicted"/>
<feature type="compositionally biased region" description="Polar residues" evidence="1">
    <location>
        <begin position="51"/>
        <end position="66"/>
    </location>
</feature>